<sequence length="153" mass="17546">MDEDQYRATYHKINQQRCVYEKAINNRRCDCRYKKPFLLATREGIGCLSEEYLGHCSEFLNTLRDGSRFALREICIDGPLPHNKELKVQAGGCIALQKILSSEPDNTPDTAPDIYELMHNSLSRYGSIDALPYSELVKGVLNYESRRKRRGGK</sequence>
<name>A0A6S6TU37_9GAMM</name>
<dbReference type="EMBL" id="CACVAV010000291">
    <property type="protein sequence ID" value="CAA6818636.1"/>
    <property type="molecule type" value="Genomic_DNA"/>
</dbReference>
<accession>A0A6S6TU37</accession>
<organism evidence="1">
    <name type="scientific">uncultured Thiotrichaceae bacterium</name>
    <dbReference type="NCBI Taxonomy" id="298394"/>
    <lineage>
        <taxon>Bacteria</taxon>
        <taxon>Pseudomonadati</taxon>
        <taxon>Pseudomonadota</taxon>
        <taxon>Gammaproteobacteria</taxon>
        <taxon>Thiotrichales</taxon>
        <taxon>Thiotrichaceae</taxon>
        <taxon>environmental samples</taxon>
    </lineage>
</organism>
<protein>
    <submittedName>
        <fullName evidence="1">Uncharacterized protein</fullName>
    </submittedName>
</protein>
<dbReference type="AlphaFoldDB" id="A0A6S6TU37"/>
<gene>
    <name evidence="1" type="ORF">HELGO_WM50073</name>
</gene>
<reference evidence="1" key="1">
    <citation type="submission" date="2020-01" db="EMBL/GenBank/DDBJ databases">
        <authorList>
            <person name="Meier V. D."/>
            <person name="Meier V D."/>
        </authorList>
    </citation>
    <scope>NUCLEOTIDE SEQUENCE</scope>
    <source>
        <strain evidence="1">HLG_WM_MAG_08</strain>
    </source>
</reference>
<evidence type="ECO:0000313" key="1">
    <source>
        <dbReference type="EMBL" id="CAA6818636.1"/>
    </source>
</evidence>
<proteinExistence type="predicted"/>